<dbReference type="InterPro" id="IPR035965">
    <property type="entry name" value="PAS-like_dom_sf"/>
</dbReference>
<feature type="domain" description="PAC" evidence="8">
    <location>
        <begin position="597"/>
        <end position="651"/>
    </location>
</feature>
<dbReference type="EMBL" id="LAZR01011926">
    <property type="protein sequence ID" value="KKM53085.1"/>
    <property type="molecule type" value="Genomic_DNA"/>
</dbReference>
<dbReference type="InterPro" id="IPR000014">
    <property type="entry name" value="PAS"/>
</dbReference>
<dbReference type="PANTHER" id="PTHR43304:SF1">
    <property type="entry name" value="PAC DOMAIN-CONTAINING PROTEIN"/>
    <property type="match status" value="1"/>
</dbReference>
<feature type="domain" description="PAS" evidence="7">
    <location>
        <begin position="406"/>
        <end position="450"/>
    </location>
</feature>
<dbReference type="PROSITE" id="PS50109">
    <property type="entry name" value="HIS_KIN"/>
    <property type="match status" value="1"/>
</dbReference>
<evidence type="ECO:0000256" key="1">
    <source>
        <dbReference type="ARBA" id="ARBA00000085"/>
    </source>
</evidence>
<dbReference type="Pfam" id="PF08447">
    <property type="entry name" value="PAS_3"/>
    <property type="match status" value="1"/>
</dbReference>
<evidence type="ECO:0000259" key="6">
    <source>
        <dbReference type="PROSITE" id="PS50109"/>
    </source>
</evidence>
<dbReference type="Pfam" id="PF08448">
    <property type="entry name" value="PAS_4"/>
    <property type="match status" value="1"/>
</dbReference>
<keyword evidence="5" id="KW-0418">Kinase</keyword>
<dbReference type="InterPro" id="IPR036097">
    <property type="entry name" value="HisK_dim/P_sf"/>
</dbReference>
<dbReference type="InterPro" id="IPR013656">
    <property type="entry name" value="PAS_4"/>
</dbReference>
<dbReference type="NCBIfam" id="TIGR00229">
    <property type="entry name" value="sensory_box"/>
    <property type="match status" value="4"/>
</dbReference>
<dbReference type="InterPro" id="IPR003661">
    <property type="entry name" value="HisK_dim/P_dom"/>
</dbReference>
<feature type="domain" description="PAC" evidence="8">
    <location>
        <begin position="479"/>
        <end position="529"/>
    </location>
</feature>
<dbReference type="InterPro" id="IPR036890">
    <property type="entry name" value="HATPase_C_sf"/>
</dbReference>
<proteinExistence type="predicted"/>
<reference evidence="9" key="1">
    <citation type="journal article" date="2015" name="Nature">
        <title>Complex archaea that bridge the gap between prokaryotes and eukaryotes.</title>
        <authorList>
            <person name="Spang A."/>
            <person name="Saw J.H."/>
            <person name="Jorgensen S.L."/>
            <person name="Zaremba-Niedzwiedzka K."/>
            <person name="Martijn J."/>
            <person name="Lind A.E."/>
            <person name="van Eijk R."/>
            <person name="Schleper C."/>
            <person name="Guy L."/>
            <person name="Ettema T.J."/>
        </authorList>
    </citation>
    <scope>NUCLEOTIDE SEQUENCE</scope>
</reference>
<dbReference type="InterPro" id="IPR000700">
    <property type="entry name" value="PAS-assoc_C"/>
</dbReference>
<comment type="caution">
    <text evidence="9">The sequence shown here is derived from an EMBL/GenBank/DDBJ whole genome shotgun (WGS) entry which is preliminary data.</text>
</comment>
<dbReference type="SUPFAM" id="SSF55874">
    <property type="entry name" value="ATPase domain of HSP90 chaperone/DNA topoisomerase II/histidine kinase"/>
    <property type="match status" value="1"/>
</dbReference>
<keyword evidence="3" id="KW-0597">Phosphoprotein</keyword>
<dbReference type="Gene3D" id="1.10.287.130">
    <property type="match status" value="1"/>
</dbReference>
<dbReference type="SMART" id="SM00086">
    <property type="entry name" value="PAC"/>
    <property type="match status" value="4"/>
</dbReference>
<dbReference type="InterPro" id="IPR013655">
    <property type="entry name" value="PAS_fold_3"/>
</dbReference>
<dbReference type="Pfam" id="PF02518">
    <property type="entry name" value="HATPase_c"/>
    <property type="match status" value="1"/>
</dbReference>
<feature type="domain" description="PAS" evidence="7">
    <location>
        <begin position="526"/>
        <end position="572"/>
    </location>
</feature>
<dbReference type="CDD" id="cd00130">
    <property type="entry name" value="PAS"/>
    <property type="match status" value="4"/>
</dbReference>
<dbReference type="PANTHER" id="PTHR43304">
    <property type="entry name" value="PHYTOCHROME-LIKE PROTEIN CPH1"/>
    <property type="match status" value="1"/>
</dbReference>
<dbReference type="SMART" id="SM00388">
    <property type="entry name" value="HisKA"/>
    <property type="match status" value="1"/>
</dbReference>
<dbReference type="Pfam" id="PF00512">
    <property type="entry name" value="HisKA"/>
    <property type="match status" value="1"/>
</dbReference>
<dbReference type="InterPro" id="IPR005467">
    <property type="entry name" value="His_kinase_dom"/>
</dbReference>
<keyword evidence="4" id="KW-0808">Transferase</keyword>
<evidence type="ECO:0000313" key="9">
    <source>
        <dbReference type="EMBL" id="KKM53085.1"/>
    </source>
</evidence>
<dbReference type="EC" id="2.7.13.3" evidence="2"/>
<dbReference type="InterPro" id="IPR004358">
    <property type="entry name" value="Sig_transdc_His_kin-like_C"/>
</dbReference>
<dbReference type="CDD" id="cd00082">
    <property type="entry name" value="HisKA"/>
    <property type="match status" value="1"/>
</dbReference>
<organism evidence="9">
    <name type="scientific">marine sediment metagenome</name>
    <dbReference type="NCBI Taxonomy" id="412755"/>
    <lineage>
        <taxon>unclassified sequences</taxon>
        <taxon>metagenomes</taxon>
        <taxon>ecological metagenomes</taxon>
    </lineage>
</organism>
<sequence length="886" mass="100783">MGEAAMELQRVSRAEEAVTKSEALYRDLVETSQDLIWRCDAEGRFTFLNQAWEKTHGYKIEEMLGRRFTDFQTPEVGQRAIQEFARHLAGGSVTGYETTHVSKSGDVVHLVFNAMPLYDSEGHIVGTQGTAHDITERKRAEEALGERTHQLGERVKELNCLYGISKLVETPGISLEQILQRTADLIPPSWQYPEVTCARITLDGQEFKTEDFRETPWKQASDIKADGEGIGRVEVRYLEERPESDEGPFLKEERSLINAIAEELGRITERKRAEEALRESERRYQTLAKVSPVGIFHTDPDGDCLYVNERWCEITGLTVEQALRDGWAQALHPDDRDRVSTEWYRAATRNEVFRSEYRFQRPDGRITWVYGQARVETDSSGTPTAYVGTITDITEGKRAEEALRESEEKYRSQFEHANDSIFIIDPSNRRFLDINENAAGRLGYTREELLQLKAEDIATPRAGARIPANIRELQRTGSIVFESEHLRKDGTMVPVEISSRVVEYGGRQVFQSFVRDITERKRAEDELRKLSRAVEQSPGIAIITDPQGNIEYVNPKFTQVTGYAPEEVVGKTPRILKSGETEPEEYERLWETISSGREWRGELHNKKKNGELYWVSASISPIRDGEGTITHFVGVQEDFTERKRAEDTLKRYAAELERSNTELEQFAYVASHDLQEPLRMVANYLQLLKRRYKDKLGPDADEFIFYAVDGARRMKALISDLLVYSRVGTRGKDYEPTDWVAVFDTATVNLQEAIQESGAKVSRGALPTVMADAPQLTQLFQNLVSNAIKFRSGEAPNIHVSAVRKGDEWVFSVRDNGIGVDPQYHDRIFVIFQRLHTRTEYPGTGVGLAICKRIVERHGGRIWLESELGKGSTFYFTIPDSGGHLS</sequence>
<dbReference type="GO" id="GO:0000155">
    <property type="term" value="F:phosphorelay sensor kinase activity"/>
    <property type="evidence" value="ECO:0007669"/>
    <property type="project" value="InterPro"/>
</dbReference>
<feature type="domain" description="PAS" evidence="7">
    <location>
        <begin position="21"/>
        <end position="91"/>
    </location>
</feature>
<dbReference type="CDD" id="cd16921">
    <property type="entry name" value="HATPase_FilI-like"/>
    <property type="match status" value="1"/>
</dbReference>
<evidence type="ECO:0000256" key="2">
    <source>
        <dbReference type="ARBA" id="ARBA00012438"/>
    </source>
</evidence>
<comment type="catalytic activity">
    <reaction evidence="1">
        <text>ATP + protein L-histidine = ADP + protein N-phospho-L-histidine.</text>
        <dbReference type="EC" id="2.7.13.3"/>
    </reaction>
</comment>
<dbReference type="InterPro" id="IPR003594">
    <property type="entry name" value="HATPase_dom"/>
</dbReference>
<accession>A0A0F9JAD0</accession>
<evidence type="ECO:0000259" key="7">
    <source>
        <dbReference type="PROSITE" id="PS50112"/>
    </source>
</evidence>
<dbReference type="InterPro" id="IPR001610">
    <property type="entry name" value="PAC"/>
</dbReference>
<dbReference type="SMART" id="SM00387">
    <property type="entry name" value="HATPase_c"/>
    <property type="match status" value="1"/>
</dbReference>
<dbReference type="Pfam" id="PF13426">
    <property type="entry name" value="PAS_9"/>
    <property type="match status" value="2"/>
</dbReference>
<evidence type="ECO:0000256" key="5">
    <source>
        <dbReference type="ARBA" id="ARBA00022777"/>
    </source>
</evidence>
<dbReference type="PRINTS" id="PR00344">
    <property type="entry name" value="BCTRLSENSOR"/>
</dbReference>
<feature type="domain" description="Histidine kinase" evidence="6">
    <location>
        <begin position="669"/>
        <end position="882"/>
    </location>
</feature>
<gene>
    <name evidence="9" type="ORF">LCGC14_1554350</name>
</gene>
<evidence type="ECO:0000256" key="3">
    <source>
        <dbReference type="ARBA" id="ARBA00022553"/>
    </source>
</evidence>
<dbReference type="FunFam" id="3.30.565.10:FF:000006">
    <property type="entry name" value="Sensor histidine kinase WalK"/>
    <property type="match status" value="1"/>
</dbReference>
<dbReference type="SUPFAM" id="SSF55785">
    <property type="entry name" value="PYP-like sensor domain (PAS domain)"/>
    <property type="match status" value="4"/>
</dbReference>
<feature type="domain" description="PAC" evidence="8">
    <location>
        <begin position="94"/>
        <end position="146"/>
    </location>
</feature>
<evidence type="ECO:0000256" key="4">
    <source>
        <dbReference type="ARBA" id="ARBA00022679"/>
    </source>
</evidence>
<dbReference type="FunFam" id="3.30.450.20:FF:000099">
    <property type="entry name" value="Sensory box sensor histidine kinase"/>
    <property type="match status" value="1"/>
</dbReference>
<protein>
    <recommendedName>
        <fullName evidence="2">histidine kinase</fullName>
        <ecNumber evidence="2">2.7.13.3</ecNumber>
    </recommendedName>
</protein>
<dbReference type="SUPFAM" id="SSF47384">
    <property type="entry name" value="Homodimeric domain of signal transducing histidine kinase"/>
    <property type="match status" value="1"/>
</dbReference>
<dbReference type="PROSITE" id="PS50112">
    <property type="entry name" value="PAS"/>
    <property type="match status" value="4"/>
</dbReference>
<dbReference type="Gene3D" id="3.30.565.10">
    <property type="entry name" value="Histidine kinase-like ATPase, C-terminal domain"/>
    <property type="match status" value="1"/>
</dbReference>
<dbReference type="InterPro" id="IPR052162">
    <property type="entry name" value="Sensor_kinase/Photoreceptor"/>
</dbReference>
<dbReference type="AlphaFoldDB" id="A0A0F9JAD0"/>
<dbReference type="Gene3D" id="3.30.450.20">
    <property type="entry name" value="PAS domain"/>
    <property type="match status" value="4"/>
</dbReference>
<dbReference type="PROSITE" id="PS50113">
    <property type="entry name" value="PAC"/>
    <property type="match status" value="4"/>
</dbReference>
<name>A0A0F9JAD0_9ZZZZ</name>
<evidence type="ECO:0000259" key="8">
    <source>
        <dbReference type="PROSITE" id="PS50113"/>
    </source>
</evidence>
<dbReference type="SMART" id="SM00091">
    <property type="entry name" value="PAS"/>
    <property type="match status" value="4"/>
</dbReference>
<feature type="domain" description="PAC" evidence="8">
    <location>
        <begin position="353"/>
        <end position="405"/>
    </location>
</feature>
<feature type="domain" description="PAS" evidence="7">
    <location>
        <begin position="280"/>
        <end position="351"/>
    </location>
</feature>